<dbReference type="Gene3D" id="2.60.120.620">
    <property type="entry name" value="q2cbj1_9rhob like domain"/>
    <property type="match status" value="1"/>
</dbReference>
<dbReference type="Pfam" id="PF05721">
    <property type="entry name" value="PhyH"/>
    <property type="match status" value="1"/>
</dbReference>
<dbReference type="RefSeq" id="WP_118863095.1">
    <property type="nucleotide sequence ID" value="NZ_QWLV01000002.1"/>
</dbReference>
<proteinExistence type="predicted"/>
<evidence type="ECO:0000313" key="1">
    <source>
        <dbReference type="EMBL" id="RHW17904.1"/>
    </source>
</evidence>
<accession>A0A396RN72</accession>
<organism evidence="1 2">
    <name type="scientific">Sphingomonas gilva</name>
    <dbReference type="NCBI Taxonomy" id="2305907"/>
    <lineage>
        <taxon>Bacteria</taxon>
        <taxon>Pseudomonadati</taxon>
        <taxon>Pseudomonadota</taxon>
        <taxon>Alphaproteobacteria</taxon>
        <taxon>Sphingomonadales</taxon>
        <taxon>Sphingomonadaceae</taxon>
        <taxon>Sphingomonas</taxon>
    </lineage>
</organism>
<evidence type="ECO:0000313" key="2">
    <source>
        <dbReference type="Proteomes" id="UP000266693"/>
    </source>
</evidence>
<comment type="caution">
    <text evidence="1">The sequence shown here is derived from an EMBL/GenBank/DDBJ whole genome shotgun (WGS) entry which is preliminary data.</text>
</comment>
<name>A0A396RN72_9SPHN</name>
<dbReference type="InterPro" id="IPR008775">
    <property type="entry name" value="Phytyl_CoA_dOase-like"/>
</dbReference>
<dbReference type="GO" id="GO:0016706">
    <property type="term" value="F:2-oxoglutarate-dependent dioxygenase activity"/>
    <property type="evidence" value="ECO:0007669"/>
    <property type="project" value="UniProtKB-ARBA"/>
</dbReference>
<protein>
    <submittedName>
        <fullName evidence="1">Phytanoyl-CoA dioxygenase</fullName>
    </submittedName>
</protein>
<dbReference type="AlphaFoldDB" id="A0A396RN72"/>
<keyword evidence="1" id="KW-0223">Dioxygenase</keyword>
<keyword evidence="2" id="KW-1185">Reference proteome</keyword>
<dbReference type="SUPFAM" id="SSF51197">
    <property type="entry name" value="Clavaminate synthase-like"/>
    <property type="match status" value="1"/>
</dbReference>
<dbReference type="Proteomes" id="UP000266693">
    <property type="component" value="Unassembled WGS sequence"/>
</dbReference>
<keyword evidence="1" id="KW-0560">Oxidoreductase</keyword>
<gene>
    <name evidence="1" type="ORF">D1610_05175</name>
</gene>
<reference evidence="1 2" key="1">
    <citation type="submission" date="2018-08" db="EMBL/GenBank/DDBJ databases">
        <title>The multiple taxonomic identification of Sphingomonas gilva.</title>
        <authorList>
            <person name="Zhu D."/>
            <person name="Zheng S."/>
        </authorList>
    </citation>
    <scope>NUCLEOTIDE SEQUENCE [LARGE SCALE GENOMIC DNA]</scope>
    <source>
        <strain evidence="1 2">ZDH117</strain>
    </source>
</reference>
<dbReference type="OrthoDB" id="9791262at2"/>
<dbReference type="EMBL" id="QWLV01000002">
    <property type="protein sequence ID" value="RHW17904.1"/>
    <property type="molecule type" value="Genomic_DNA"/>
</dbReference>
<sequence>MGQHPMIDPSGAELHAGAALACLDAIDRVAGEQDAARAGSRLTGITVLSDLLQADGPIGRIAVRHLHASRPVRAILFDKSATTNWALGWHQDRTIAVAKRIHVDGFGPWTVKQGLLHVEPPFAVIESMVTLRVHLDPVDADNAPLLVAPGSHRLGRIEEARIGGIVKHCGTITCLADRGDVWAYATPILHASARAERPRRRRVLQIDYAAGALPGRLEWLGV</sequence>